<evidence type="ECO:0000256" key="2">
    <source>
        <dbReference type="ARBA" id="ARBA00008807"/>
    </source>
</evidence>
<evidence type="ECO:0000256" key="7">
    <source>
        <dbReference type="ARBA" id="ARBA00022989"/>
    </source>
</evidence>
<proteinExistence type="inferred from homology"/>
<dbReference type="GO" id="GO:0015031">
    <property type="term" value="P:protein transport"/>
    <property type="evidence" value="ECO:0007669"/>
    <property type="project" value="UniProtKB-KW"/>
</dbReference>
<keyword evidence="11" id="KW-1185">Reference proteome</keyword>
<keyword evidence="4 9" id="KW-0812">Transmembrane</keyword>
<comment type="similarity">
    <text evidence="2">Belongs to the oligopeptide OPT transporter family.</text>
</comment>
<feature type="transmembrane region" description="Helical" evidence="9">
    <location>
        <begin position="157"/>
        <end position="181"/>
    </location>
</feature>
<feature type="transmembrane region" description="Helical" evidence="9">
    <location>
        <begin position="48"/>
        <end position="70"/>
    </location>
</feature>
<evidence type="ECO:0000313" key="10">
    <source>
        <dbReference type="EMBL" id="KAG0002232.1"/>
    </source>
</evidence>
<keyword evidence="6" id="KW-0653">Protein transport</keyword>
<reference evidence="10" key="1">
    <citation type="journal article" date="2020" name="Fungal Divers.">
        <title>Resolving the Mortierellaceae phylogeny through synthesis of multi-gene phylogenetics and phylogenomics.</title>
        <authorList>
            <person name="Vandepol N."/>
            <person name="Liber J."/>
            <person name="Desiro A."/>
            <person name="Na H."/>
            <person name="Kennedy M."/>
            <person name="Barry K."/>
            <person name="Grigoriev I.V."/>
            <person name="Miller A.N."/>
            <person name="O'Donnell K."/>
            <person name="Stajich J.E."/>
            <person name="Bonito G."/>
        </authorList>
    </citation>
    <scope>NUCLEOTIDE SEQUENCE</scope>
    <source>
        <strain evidence="10">NRRL 2769</strain>
    </source>
</reference>
<evidence type="ECO:0000256" key="1">
    <source>
        <dbReference type="ARBA" id="ARBA00004141"/>
    </source>
</evidence>
<evidence type="ECO:0000256" key="6">
    <source>
        <dbReference type="ARBA" id="ARBA00022927"/>
    </source>
</evidence>
<sequence length="256" mass="28038">MISWIYWINLNNIILSQLTGSSGLRISTISLDWTAVSYYIQPLVSPRLVHANILVGFIIAIYIMALRAYYGKLWQSKNYPILSADLLHENGIGTIQAVTNQQPGLNIATEHVIGYMLPGHAIANITSKIYGYIVYMQVLTFTSDLKLGYCMKMSLRVMFMAQLISTLISGVINLSTAVWLVNIRPKNCTKDDYSFTRRNTNTFYSPSIIWGAIGPARIVGAADGAICSAFSGVSLSAPSILSLPGSLFVTSLTLPG</sequence>
<dbReference type="GO" id="GO:0035673">
    <property type="term" value="F:oligopeptide transmembrane transporter activity"/>
    <property type="evidence" value="ECO:0007669"/>
    <property type="project" value="InterPro"/>
</dbReference>
<dbReference type="PANTHER" id="PTHR22601">
    <property type="entry name" value="ISP4 LIKE PROTEIN"/>
    <property type="match status" value="1"/>
</dbReference>
<evidence type="ECO:0000256" key="3">
    <source>
        <dbReference type="ARBA" id="ARBA00022448"/>
    </source>
</evidence>
<evidence type="ECO:0000256" key="8">
    <source>
        <dbReference type="ARBA" id="ARBA00023136"/>
    </source>
</evidence>
<dbReference type="GO" id="GO:0016020">
    <property type="term" value="C:membrane"/>
    <property type="evidence" value="ECO:0007669"/>
    <property type="project" value="UniProtKB-SubCell"/>
</dbReference>
<keyword evidence="3" id="KW-0813">Transport</keyword>
<evidence type="ECO:0000313" key="11">
    <source>
        <dbReference type="Proteomes" id="UP000703661"/>
    </source>
</evidence>
<name>A0A9P6MIZ0_9FUNG</name>
<evidence type="ECO:0000256" key="4">
    <source>
        <dbReference type="ARBA" id="ARBA00022692"/>
    </source>
</evidence>
<dbReference type="InterPro" id="IPR004648">
    <property type="entry name" value="Oligpept_transpt"/>
</dbReference>
<keyword evidence="7 9" id="KW-1133">Transmembrane helix</keyword>
<keyword evidence="8 9" id="KW-0472">Membrane</keyword>
<evidence type="ECO:0000256" key="9">
    <source>
        <dbReference type="SAM" id="Phobius"/>
    </source>
</evidence>
<dbReference type="AlphaFoldDB" id="A0A9P6MIZ0"/>
<comment type="subcellular location">
    <subcellularLocation>
        <location evidence="1">Membrane</location>
        <topology evidence="1">Multi-pass membrane protein</topology>
    </subcellularLocation>
</comment>
<organism evidence="10 11">
    <name type="scientific">Entomortierella chlamydospora</name>
    <dbReference type="NCBI Taxonomy" id="101097"/>
    <lineage>
        <taxon>Eukaryota</taxon>
        <taxon>Fungi</taxon>
        <taxon>Fungi incertae sedis</taxon>
        <taxon>Mucoromycota</taxon>
        <taxon>Mortierellomycotina</taxon>
        <taxon>Mortierellomycetes</taxon>
        <taxon>Mortierellales</taxon>
        <taxon>Mortierellaceae</taxon>
        <taxon>Entomortierella</taxon>
    </lineage>
</organism>
<dbReference type="Pfam" id="PF03169">
    <property type="entry name" value="OPT"/>
    <property type="match status" value="2"/>
</dbReference>
<comment type="caution">
    <text evidence="10">The sequence shown here is derived from an EMBL/GenBank/DDBJ whole genome shotgun (WGS) entry which is preliminary data.</text>
</comment>
<dbReference type="InterPro" id="IPR004813">
    <property type="entry name" value="OPT"/>
</dbReference>
<evidence type="ECO:0000256" key="5">
    <source>
        <dbReference type="ARBA" id="ARBA00022856"/>
    </source>
</evidence>
<gene>
    <name evidence="10" type="ORF">BGZ80_006005</name>
</gene>
<keyword evidence="5" id="KW-0571">Peptide transport</keyword>
<protein>
    <submittedName>
        <fullName evidence="10">Uncharacterized protein</fullName>
    </submittedName>
</protein>
<dbReference type="EMBL" id="JAAAID010002965">
    <property type="protein sequence ID" value="KAG0002232.1"/>
    <property type="molecule type" value="Genomic_DNA"/>
</dbReference>
<accession>A0A9P6MIZ0</accession>
<dbReference type="Proteomes" id="UP000703661">
    <property type="component" value="Unassembled WGS sequence"/>
</dbReference>